<comment type="catalytic activity">
    <reaction evidence="6">
        <text>5-carboxymethylaminomethyluridine(34) in tRNA(Leu) + S-adenosyl-L-methionine = 5-carboxymethylaminomethyl-2'-O-methyluridine(34) in tRNA(Leu) + S-adenosyl-L-homocysteine + H(+)</text>
        <dbReference type="Rhea" id="RHEA:43088"/>
        <dbReference type="Rhea" id="RHEA-COMP:10333"/>
        <dbReference type="Rhea" id="RHEA-COMP:10334"/>
        <dbReference type="ChEBI" id="CHEBI:15378"/>
        <dbReference type="ChEBI" id="CHEBI:57856"/>
        <dbReference type="ChEBI" id="CHEBI:59789"/>
        <dbReference type="ChEBI" id="CHEBI:74508"/>
        <dbReference type="ChEBI" id="CHEBI:74511"/>
        <dbReference type="EC" id="2.1.1.207"/>
    </reaction>
</comment>
<dbReference type="GO" id="GO:0008175">
    <property type="term" value="F:tRNA methyltransferase activity"/>
    <property type="evidence" value="ECO:0007669"/>
    <property type="project" value="UniProtKB-UniRule"/>
</dbReference>
<keyword evidence="1 6" id="KW-0963">Cytoplasm</keyword>
<dbReference type="CDD" id="cd18094">
    <property type="entry name" value="SpoU-like_TrmL"/>
    <property type="match status" value="1"/>
</dbReference>
<feature type="binding site" evidence="6 7">
    <location>
        <position position="129"/>
    </location>
    <ligand>
        <name>S-adenosyl-L-methionine</name>
        <dbReference type="ChEBI" id="CHEBI:59789"/>
    </ligand>
</feature>
<comment type="caution">
    <text evidence="9">The sequence shown here is derived from an EMBL/GenBank/DDBJ whole genome shotgun (WGS) entry which is preliminary data.</text>
</comment>
<proteinExistence type="inferred from homology"/>
<dbReference type="PANTHER" id="PTHR42971:SF1">
    <property type="entry name" value="TRNA (CYTIDINE(34)-2'-O)-METHYLTRANSFERASE"/>
    <property type="match status" value="1"/>
</dbReference>
<feature type="binding site" evidence="6 7">
    <location>
        <position position="121"/>
    </location>
    <ligand>
        <name>S-adenosyl-L-methionine</name>
        <dbReference type="ChEBI" id="CHEBI:59789"/>
    </ligand>
</feature>
<evidence type="ECO:0000256" key="3">
    <source>
        <dbReference type="ARBA" id="ARBA00022679"/>
    </source>
</evidence>
<dbReference type="HAMAP" id="MF_01885">
    <property type="entry name" value="tRNA_methyltr_TrmL"/>
    <property type="match status" value="1"/>
</dbReference>
<dbReference type="Gene3D" id="3.40.1280.10">
    <property type="match status" value="1"/>
</dbReference>
<comment type="catalytic activity">
    <reaction evidence="6">
        <text>cytidine(34) in tRNA + S-adenosyl-L-methionine = 2'-O-methylcytidine(34) in tRNA + S-adenosyl-L-homocysteine + H(+)</text>
        <dbReference type="Rhea" id="RHEA:43084"/>
        <dbReference type="Rhea" id="RHEA-COMP:10331"/>
        <dbReference type="Rhea" id="RHEA-COMP:10332"/>
        <dbReference type="ChEBI" id="CHEBI:15378"/>
        <dbReference type="ChEBI" id="CHEBI:57856"/>
        <dbReference type="ChEBI" id="CHEBI:59789"/>
        <dbReference type="ChEBI" id="CHEBI:74495"/>
        <dbReference type="ChEBI" id="CHEBI:82748"/>
        <dbReference type="EC" id="2.1.1.207"/>
    </reaction>
</comment>
<reference evidence="9 10" key="1">
    <citation type="submission" date="2020-08" db="EMBL/GenBank/DDBJ databases">
        <title>Genome sequencing of Purple Non-Sulfur Bacteria from various extreme environments.</title>
        <authorList>
            <person name="Mayer M."/>
        </authorList>
    </citation>
    <scope>NUCLEOTIDE SEQUENCE [LARGE SCALE GENOMIC DNA]</scope>
    <source>
        <strain evidence="9 10">JA131</strain>
    </source>
</reference>
<keyword evidence="3 6" id="KW-0808">Transferase</keyword>
<comment type="subcellular location">
    <subcellularLocation>
        <location evidence="6">Cytoplasm</location>
    </subcellularLocation>
</comment>
<sequence>MRLALFQPDMPQNTAAVLRLGACLGLPVEIIEPCGFLWDDKRLRRIGMDYLETASCRRHAGWNAFRQATDLAGARLVLLTTGGAVAHVDHAFRPDDVLLLGRESAGVPDAVHQAVDARVTVPMAPGARSLNVVLAAAMVAGEALRQTGGFPHGCPASKTSDARR</sequence>
<name>A0A7W6RB71_9PROT</name>
<dbReference type="RefSeq" id="WP_184042269.1">
    <property type="nucleotide sequence ID" value="NZ_JACIGK010000001.1"/>
</dbReference>
<dbReference type="GO" id="GO:0003723">
    <property type="term" value="F:RNA binding"/>
    <property type="evidence" value="ECO:0007669"/>
    <property type="project" value="InterPro"/>
</dbReference>
<evidence type="ECO:0000259" key="8">
    <source>
        <dbReference type="Pfam" id="PF00588"/>
    </source>
</evidence>
<dbReference type="InterPro" id="IPR016914">
    <property type="entry name" value="TrmL"/>
</dbReference>
<feature type="domain" description="tRNA/rRNA methyltransferase SpoU type" evidence="8">
    <location>
        <begin position="2"/>
        <end position="139"/>
    </location>
</feature>
<dbReference type="AlphaFoldDB" id="A0A7W6RB71"/>
<dbReference type="Proteomes" id="UP000554286">
    <property type="component" value="Unassembled WGS sequence"/>
</dbReference>
<gene>
    <name evidence="6" type="primary">trmL</name>
    <name evidence="9" type="ORF">GGD89_000249</name>
</gene>
<evidence type="ECO:0000256" key="4">
    <source>
        <dbReference type="ARBA" id="ARBA00022691"/>
    </source>
</evidence>
<evidence type="ECO:0000313" key="10">
    <source>
        <dbReference type="Proteomes" id="UP000554286"/>
    </source>
</evidence>
<keyword evidence="2 6" id="KW-0489">Methyltransferase</keyword>
<comment type="similarity">
    <text evidence="6">Belongs to the class IV-like SAM-binding methyltransferase superfamily. RNA methyltransferase TrmH family. TrmL subfamily.</text>
</comment>
<protein>
    <recommendedName>
        <fullName evidence="6">tRNA (cytidine(34)-2'-O)-methyltransferase</fullName>
        <ecNumber evidence="6">2.1.1.207</ecNumber>
    </recommendedName>
    <alternativeName>
        <fullName evidence="6">tRNA (cytidine/uridine-2'-O-)-methyltransferase TrmL</fullName>
    </alternativeName>
</protein>
<dbReference type="EMBL" id="JACIGK010000001">
    <property type="protein sequence ID" value="MBB4264643.1"/>
    <property type="molecule type" value="Genomic_DNA"/>
</dbReference>
<comment type="subunit">
    <text evidence="6">Homodimer.</text>
</comment>
<dbReference type="InterPro" id="IPR029026">
    <property type="entry name" value="tRNA_m1G_MTases_N"/>
</dbReference>
<feature type="binding site" evidence="6 7">
    <location>
        <position position="79"/>
    </location>
    <ligand>
        <name>S-adenosyl-L-methionine</name>
        <dbReference type="ChEBI" id="CHEBI:59789"/>
    </ligand>
</feature>
<keyword evidence="4 6" id="KW-0949">S-adenosyl-L-methionine</keyword>
<dbReference type="InterPro" id="IPR001537">
    <property type="entry name" value="SpoU_MeTrfase"/>
</dbReference>
<dbReference type="EC" id="2.1.1.207" evidence="6"/>
<accession>A0A7W6RB71</accession>
<organism evidence="9 10">
    <name type="scientific">Roseospira visakhapatnamensis</name>
    <dbReference type="NCBI Taxonomy" id="390880"/>
    <lineage>
        <taxon>Bacteria</taxon>
        <taxon>Pseudomonadati</taxon>
        <taxon>Pseudomonadota</taxon>
        <taxon>Alphaproteobacteria</taxon>
        <taxon>Rhodospirillales</taxon>
        <taxon>Rhodospirillaceae</taxon>
        <taxon>Roseospira</taxon>
    </lineage>
</organism>
<dbReference type="GO" id="GO:0002130">
    <property type="term" value="P:wobble position ribose methylation"/>
    <property type="evidence" value="ECO:0007669"/>
    <property type="project" value="TreeGrafter"/>
</dbReference>
<evidence type="ECO:0000256" key="1">
    <source>
        <dbReference type="ARBA" id="ARBA00022490"/>
    </source>
</evidence>
<dbReference type="PANTHER" id="PTHR42971">
    <property type="entry name" value="TRNA (CYTIDINE(34)-2'-O)-METHYLTRANSFERASE"/>
    <property type="match status" value="1"/>
</dbReference>
<evidence type="ECO:0000313" key="9">
    <source>
        <dbReference type="EMBL" id="MBB4264643.1"/>
    </source>
</evidence>
<dbReference type="Pfam" id="PF00588">
    <property type="entry name" value="SpoU_methylase"/>
    <property type="match status" value="1"/>
</dbReference>
<evidence type="ECO:0000256" key="7">
    <source>
        <dbReference type="PIRSR" id="PIRSR029256-1"/>
    </source>
</evidence>
<dbReference type="InterPro" id="IPR029028">
    <property type="entry name" value="Alpha/beta_knot_MTases"/>
</dbReference>
<comment type="function">
    <text evidence="6">Methylates the ribose at the nucleotide 34 wobble position in the two leucyl isoacceptors tRNA(Leu)(CmAA) and tRNA(Leu)(cmnm5UmAA). Catalyzes the methyl transfer from S-adenosyl-L-methionine to the 2'-OH of the wobble nucleotide.</text>
</comment>
<evidence type="ECO:0000256" key="5">
    <source>
        <dbReference type="ARBA" id="ARBA00022694"/>
    </source>
</evidence>
<dbReference type="GO" id="GO:0008757">
    <property type="term" value="F:S-adenosylmethionine-dependent methyltransferase activity"/>
    <property type="evidence" value="ECO:0007669"/>
    <property type="project" value="UniProtKB-UniRule"/>
</dbReference>
<keyword evidence="5 6" id="KW-0819">tRNA processing</keyword>
<evidence type="ECO:0000256" key="6">
    <source>
        <dbReference type="HAMAP-Rule" id="MF_01885"/>
    </source>
</evidence>
<evidence type="ECO:0000256" key="2">
    <source>
        <dbReference type="ARBA" id="ARBA00022603"/>
    </source>
</evidence>
<dbReference type="SUPFAM" id="SSF75217">
    <property type="entry name" value="alpha/beta knot"/>
    <property type="match status" value="1"/>
</dbReference>
<dbReference type="PIRSF" id="PIRSF029256">
    <property type="entry name" value="SpoU_TrmH_prd"/>
    <property type="match status" value="1"/>
</dbReference>
<feature type="binding site" evidence="6 7">
    <location>
        <position position="101"/>
    </location>
    <ligand>
        <name>S-adenosyl-L-methionine</name>
        <dbReference type="ChEBI" id="CHEBI:59789"/>
    </ligand>
</feature>
<keyword evidence="10" id="KW-1185">Reference proteome</keyword>
<dbReference type="GO" id="GO:0005737">
    <property type="term" value="C:cytoplasm"/>
    <property type="evidence" value="ECO:0007669"/>
    <property type="project" value="UniProtKB-SubCell"/>
</dbReference>